<evidence type="ECO:0000256" key="1">
    <source>
        <dbReference type="SAM" id="Phobius"/>
    </source>
</evidence>
<dbReference type="Gene3D" id="2.60.40.1730">
    <property type="entry name" value="tricorn interacting facor f3 domain"/>
    <property type="match status" value="1"/>
</dbReference>
<dbReference type="InterPro" id="IPR042097">
    <property type="entry name" value="Aminopeptidase_N-like_N_sf"/>
</dbReference>
<dbReference type="RefSeq" id="WP_204916413.1">
    <property type="nucleotide sequence ID" value="NZ_BAAAQP010000011.1"/>
</dbReference>
<sequence>MSNADPPPTWPPPRGHQPHRVAYVFAVVLPLLVVLALLVPFAVAYGLGRWQAADRAAGAPPSVVATEGAPGVGDPYFPDYGSSGYDVYKYTISIDWDTRSQRMTSTTVISAHSTQTLQAFYFDLALKTDRVRVNGQQALFEHTGFQDVKVTPAAPIAANTDFEVVVDYSGAPGAVKRGQVSAWHTTNQEWTVAGEPESSAWWFPANDHPSDPALMDVSVRVPAGMEVISVGRLESRDTAAERDHDTWHWMSRQPLATYLNFISIGQFQLEQGVAQGRPFVYAVSEQFSPEQRIQLLTELRRSGAIVQTLEKMFGPYPFTELGGVVPAAKLWFAGLETQTRPVYEGGAMLNRDFAPELIAHELAHMWFGDNVTVRQWNDIFTNEAYASWAQWGYTERSGGRSAEEAFTSTFADTEHKPNFWRVTMIDPGKDHLFETVYARGPMTLQALRNVIGDRAFFRLAQEWSQDPGSRSLEDWMIKAQSTTKIDLTSFFQAWIFSPTAPRRTAENGFR</sequence>
<keyword evidence="3" id="KW-0031">Aminopeptidase</keyword>
<dbReference type="InterPro" id="IPR050344">
    <property type="entry name" value="Peptidase_M1_aminopeptidases"/>
</dbReference>
<proteinExistence type="predicted"/>
<dbReference type="InterPro" id="IPR027268">
    <property type="entry name" value="Peptidase_M4/M1_CTD_sf"/>
</dbReference>
<gene>
    <name evidence="3" type="ORF">JOE57_000698</name>
</gene>
<keyword evidence="3" id="KW-0645">Protease</keyword>
<dbReference type="CDD" id="cd09603">
    <property type="entry name" value="M1_APN_like"/>
    <property type="match status" value="1"/>
</dbReference>
<dbReference type="GO" id="GO:0004177">
    <property type="term" value="F:aminopeptidase activity"/>
    <property type="evidence" value="ECO:0007669"/>
    <property type="project" value="UniProtKB-KW"/>
</dbReference>
<dbReference type="SUPFAM" id="SSF63737">
    <property type="entry name" value="Leukotriene A4 hydrolase N-terminal domain"/>
    <property type="match status" value="1"/>
</dbReference>
<keyword evidence="3" id="KW-0378">Hydrolase</keyword>
<dbReference type="Proteomes" id="UP000704762">
    <property type="component" value="Unassembled WGS sequence"/>
</dbReference>
<feature type="transmembrane region" description="Helical" evidence="1">
    <location>
        <begin position="20"/>
        <end position="45"/>
    </location>
</feature>
<keyword evidence="1" id="KW-0812">Transmembrane</keyword>
<reference evidence="3 4" key="1">
    <citation type="submission" date="2021-01" db="EMBL/GenBank/DDBJ databases">
        <title>Sequencing the genomes of 1000 actinobacteria strains.</title>
        <authorList>
            <person name="Klenk H.-P."/>
        </authorList>
    </citation>
    <scope>NUCLEOTIDE SEQUENCE [LARGE SCALE GENOMIC DNA]</scope>
    <source>
        <strain evidence="3 4">DSM 18662</strain>
    </source>
</reference>
<name>A0ABS2RFN9_9ACTN</name>
<keyword evidence="1" id="KW-1133">Transmembrane helix</keyword>
<keyword evidence="1" id="KW-0472">Membrane</keyword>
<evidence type="ECO:0000313" key="4">
    <source>
        <dbReference type="Proteomes" id="UP000704762"/>
    </source>
</evidence>
<dbReference type="SUPFAM" id="SSF55486">
    <property type="entry name" value="Metalloproteases ('zincins'), catalytic domain"/>
    <property type="match status" value="1"/>
</dbReference>
<comment type="caution">
    <text evidence="3">The sequence shown here is derived from an EMBL/GenBank/DDBJ whole genome shotgun (WGS) entry which is preliminary data.</text>
</comment>
<feature type="domain" description="Peptidase M1 membrane alanine aminopeptidase" evidence="2">
    <location>
        <begin position="354"/>
        <end position="494"/>
    </location>
</feature>
<dbReference type="PANTHER" id="PTHR11533:SF297">
    <property type="entry name" value="AMINOPEPTIDASE N"/>
    <property type="match status" value="1"/>
</dbReference>
<organism evidence="3 4">
    <name type="scientific">Microlunatus panaciterrae</name>
    <dbReference type="NCBI Taxonomy" id="400768"/>
    <lineage>
        <taxon>Bacteria</taxon>
        <taxon>Bacillati</taxon>
        <taxon>Actinomycetota</taxon>
        <taxon>Actinomycetes</taxon>
        <taxon>Propionibacteriales</taxon>
        <taxon>Propionibacteriaceae</taxon>
        <taxon>Microlunatus</taxon>
    </lineage>
</organism>
<dbReference type="Gene3D" id="1.10.390.10">
    <property type="entry name" value="Neutral Protease Domain 2"/>
    <property type="match status" value="1"/>
</dbReference>
<accession>A0ABS2RFN9</accession>
<dbReference type="Pfam" id="PF01433">
    <property type="entry name" value="Peptidase_M1"/>
    <property type="match status" value="1"/>
</dbReference>
<keyword evidence="4" id="KW-1185">Reference proteome</keyword>
<evidence type="ECO:0000313" key="3">
    <source>
        <dbReference type="EMBL" id="MBM7797777.1"/>
    </source>
</evidence>
<evidence type="ECO:0000259" key="2">
    <source>
        <dbReference type="Pfam" id="PF01433"/>
    </source>
</evidence>
<dbReference type="EMBL" id="JAFBCF010000001">
    <property type="protein sequence ID" value="MBM7797777.1"/>
    <property type="molecule type" value="Genomic_DNA"/>
</dbReference>
<dbReference type="PANTHER" id="PTHR11533">
    <property type="entry name" value="PROTEASE M1 ZINC METALLOPROTEASE"/>
    <property type="match status" value="1"/>
</dbReference>
<dbReference type="InterPro" id="IPR014782">
    <property type="entry name" value="Peptidase_M1_dom"/>
</dbReference>
<protein>
    <submittedName>
        <fullName evidence="3">Aminopeptidase N</fullName>
    </submittedName>
</protein>